<feature type="compositionally biased region" description="Polar residues" evidence="7">
    <location>
        <begin position="273"/>
        <end position="295"/>
    </location>
</feature>
<keyword evidence="5" id="KW-0539">Nucleus</keyword>
<comment type="subcellular location">
    <subcellularLocation>
        <location evidence="1">Nucleus</location>
    </subcellularLocation>
</comment>
<dbReference type="EMBL" id="NAJL01000016">
    <property type="protein sequence ID" value="TKA28897.1"/>
    <property type="molecule type" value="Genomic_DNA"/>
</dbReference>
<sequence>MDLHSHIKPHTWLFLRLPNKTVKCLEIKPNQIIDVGKIGSFPSNLLLGRPYYYTYEIQERAPDEAYCRLRIVPPSELNADIVAEESTPSESRGEPATPPNGESDLPVTYDLLANGAATEKTNRLTVDDASRQALSQPEIEELKKTAQGKEIIEKILAGHAGLDEKTIWSKAKYMLRKRNKYLKRFTALPMDLGNLIGYVLEKEPARILDMREETLGLMMAWSNAHTQVAQTVERSAEGKQIGGGRWLAVDETGGLVVAAMAERMNLLHKPTAPESNPQSHVNGASEDANPSSDTTMPDIPVTTPNDTTTSAESPTKPPDQDSSTHIHHDFPIPATTNTITVLHPAVQPNLSLLKHFSYDTNNPDPTHPLHTHLKPLSWLQLLHPTSDPTYLEPPTLDPNVLAAQKSGKRGAYFKKRRRWHRCKTIVDETRQQSPGIFDGLVIASNMHPSTILPHTVPLIRGGGTIVIYSPTPEPLVQLMDLYSKERRTAYIQALAAGETPDPEDFPVDPRLLLAPMLQTSRVRAWQVLPSRTHPLMTGKGGSEGFVFTARRVVPVEGGVEARGNFGGAGRGKRRKVGGGEASAAVAGAEVIERG</sequence>
<evidence type="ECO:0000313" key="8">
    <source>
        <dbReference type="EMBL" id="TKA28897.1"/>
    </source>
</evidence>
<dbReference type="GO" id="GO:0030488">
    <property type="term" value="P:tRNA methylation"/>
    <property type="evidence" value="ECO:0007669"/>
    <property type="project" value="InterPro"/>
</dbReference>
<comment type="caution">
    <text evidence="8">The sequence shown here is derived from an EMBL/GenBank/DDBJ whole genome shotgun (WGS) entry which is preliminary data.</text>
</comment>
<dbReference type="InterPro" id="IPR017423">
    <property type="entry name" value="TRM6"/>
</dbReference>
<dbReference type="Proteomes" id="UP000308549">
    <property type="component" value="Unassembled WGS sequence"/>
</dbReference>
<feature type="compositionally biased region" description="Basic and acidic residues" evidence="7">
    <location>
        <begin position="318"/>
        <end position="329"/>
    </location>
</feature>
<evidence type="ECO:0000256" key="1">
    <source>
        <dbReference type="ARBA" id="ARBA00004123"/>
    </source>
</evidence>
<feature type="region of interest" description="Disordered" evidence="7">
    <location>
        <begin position="269"/>
        <end position="329"/>
    </location>
</feature>
<keyword evidence="9" id="KW-1185">Reference proteome</keyword>
<name>A0A4U0U242_9PEZI</name>
<gene>
    <name evidence="8" type="ORF">B0A50_03308</name>
</gene>
<proteinExistence type="inferred from homology"/>
<feature type="region of interest" description="Disordered" evidence="7">
    <location>
        <begin position="83"/>
        <end position="105"/>
    </location>
</feature>
<dbReference type="PANTHER" id="PTHR12945">
    <property type="entry name" value="TRANSLATION INITIATION FACTOR EIF3-RELATED"/>
    <property type="match status" value="1"/>
</dbReference>
<evidence type="ECO:0000313" key="9">
    <source>
        <dbReference type="Proteomes" id="UP000308549"/>
    </source>
</evidence>
<evidence type="ECO:0000256" key="5">
    <source>
        <dbReference type="ARBA" id="ARBA00023242"/>
    </source>
</evidence>
<organism evidence="8 9">
    <name type="scientific">Salinomyces thailandicus</name>
    <dbReference type="NCBI Taxonomy" id="706561"/>
    <lineage>
        <taxon>Eukaryota</taxon>
        <taxon>Fungi</taxon>
        <taxon>Dikarya</taxon>
        <taxon>Ascomycota</taxon>
        <taxon>Pezizomycotina</taxon>
        <taxon>Dothideomycetes</taxon>
        <taxon>Dothideomycetidae</taxon>
        <taxon>Mycosphaerellales</taxon>
        <taxon>Teratosphaeriaceae</taxon>
        <taxon>Salinomyces</taxon>
    </lineage>
</organism>
<dbReference type="OrthoDB" id="10254665at2759"/>
<dbReference type="AlphaFoldDB" id="A0A4U0U242"/>
<dbReference type="GO" id="GO:0005634">
    <property type="term" value="C:nucleus"/>
    <property type="evidence" value="ECO:0007669"/>
    <property type="project" value="UniProtKB-SubCell"/>
</dbReference>
<evidence type="ECO:0000256" key="7">
    <source>
        <dbReference type="SAM" id="MobiDB-lite"/>
    </source>
</evidence>
<accession>A0A4U0U242</accession>
<reference evidence="8 9" key="1">
    <citation type="submission" date="2017-03" db="EMBL/GenBank/DDBJ databases">
        <title>Genomes of endolithic fungi from Antarctica.</title>
        <authorList>
            <person name="Coleine C."/>
            <person name="Masonjones S."/>
            <person name="Stajich J.E."/>
        </authorList>
    </citation>
    <scope>NUCLEOTIDE SEQUENCE [LARGE SCALE GENOMIC DNA]</scope>
    <source>
        <strain evidence="8 9">CCFEE 6315</strain>
    </source>
</reference>
<evidence type="ECO:0000256" key="4">
    <source>
        <dbReference type="ARBA" id="ARBA00022694"/>
    </source>
</evidence>
<dbReference type="PANTHER" id="PTHR12945:SF0">
    <property type="entry name" value="TRNA (ADENINE(58)-N(1))-METHYLTRANSFERASE NON-CATALYTIC SUBUNIT TRM6"/>
    <property type="match status" value="1"/>
</dbReference>
<dbReference type="GO" id="GO:0031515">
    <property type="term" value="C:tRNA (m1A) methyltransferase complex"/>
    <property type="evidence" value="ECO:0007669"/>
    <property type="project" value="InterPro"/>
</dbReference>
<evidence type="ECO:0000256" key="6">
    <source>
        <dbReference type="ARBA" id="ARBA00032319"/>
    </source>
</evidence>
<feature type="compositionally biased region" description="Polar residues" evidence="7">
    <location>
        <begin position="302"/>
        <end position="313"/>
    </location>
</feature>
<comment type="similarity">
    <text evidence="2">Belongs to the TRM6/GCD10 family.</text>
</comment>
<protein>
    <recommendedName>
        <fullName evidence="3">tRNA (adenine(58)-N(1))-methyltransferase non-catalytic subunit TRM6</fullName>
    </recommendedName>
    <alternativeName>
        <fullName evidence="6">tRNA(m1A58)-methyltransferase subunit TRM6</fullName>
    </alternativeName>
</protein>
<evidence type="ECO:0000256" key="2">
    <source>
        <dbReference type="ARBA" id="ARBA00008320"/>
    </source>
</evidence>
<evidence type="ECO:0000256" key="3">
    <source>
        <dbReference type="ARBA" id="ARBA00021704"/>
    </source>
</evidence>
<keyword evidence="4" id="KW-0819">tRNA processing</keyword>
<dbReference type="Pfam" id="PF04189">
    <property type="entry name" value="Gcd10p"/>
    <property type="match status" value="1"/>
</dbReference>